<reference evidence="1 2" key="1">
    <citation type="journal article" date="2015" name="Nature">
        <title>rRNA introns, odd ribosomes, and small enigmatic genomes across a large radiation of phyla.</title>
        <authorList>
            <person name="Brown C.T."/>
            <person name="Hug L.A."/>
            <person name="Thomas B.C."/>
            <person name="Sharon I."/>
            <person name="Castelle C.J."/>
            <person name="Singh A."/>
            <person name="Wilkins M.J."/>
            <person name="Williams K.H."/>
            <person name="Banfield J.F."/>
        </authorList>
    </citation>
    <scope>NUCLEOTIDE SEQUENCE [LARGE SCALE GENOMIC DNA]</scope>
</reference>
<dbReference type="AlphaFoldDB" id="A0A0G1Q2P7"/>
<comment type="caution">
    <text evidence="1">The sequence shown here is derived from an EMBL/GenBank/DDBJ whole genome shotgun (WGS) entry which is preliminary data.</text>
</comment>
<name>A0A0G1Q2P7_9BACT</name>
<evidence type="ECO:0000313" key="2">
    <source>
        <dbReference type="Proteomes" id="UP000034202"/>
    </source>
</evidence>
<gene>
    <name evidence="1" type="ORF">UX55_C0047G0003</name>
</gene>
<organism evidence="1 2">
    <name type="scientific">Candidatus Azambacteria bacterium GW2011_GWE2_46_45</name>
    <dbReference type="NCBI Taxonomy" id="1618625"/>
    <lineage>
        <taxon>Bacteria</taxon>
        <taxon>Candidatus Azamiibacteriota</taxon>
    </lineage>
</organism>
<dbReference type="EMBL" id="LCMQ01000047">
    <property type="protein sequence ID" value="KKU39032.1"/>
    <property type="molecule type" value="Genomic_DNA"/>
</dbReference>
<dbReference type="Proteomes" id="UP000034202">
    <property type="component" value="Unassembled WGS sequence"/>
</dbReference>
<evidence type="ECO:0000313" key="1">
    <source>
        <dbReference type="EMBL" id="KKU39032.1"/>
    </source>
</evidence>
<protein>
    <submittedName>
        <fullName evidence="1">Uncharacterized protein</fullName>
    </submittedName>
</protein>
<proteinExistence type="predicted"/>
<sequence>MSIFMTALEPTLSKIPNQWKPPRRRSLTLAAKQNILHFS</sequence>
<accession>A0A0G1Q2P7</accession>